<dbReference type="AlphaFoldDB" id="A0A4R5ABV5"/>
<keyword evidence="2" id="KW-1185">Reference proteome</keyword>
<proteinExistence type="predicted"/>
<dbReference type="Proteomes" id="UP000294513">
    <property type="component" value="Unassembled WGS sequence"/>
</dbReference>
<dbReference type="RefSeq" id="WP_131902514.1">
    <property type="nucleotide sequence ID" value="NZ_SMKU01000364.1"/>
</dbReference>
<dbReference type="EMBL" id="SMKU01000364">
    <property type="protein sequence ID" value="TDD67252.1"/>
    <property type="molecule type" value="Genomic_DNA"/>
</dbReference>
<evidence type="ECO:0000313" key="2">
    <source>
        <dbReference type="Proteomes" id="UP000294513"/>
    </source>
</evidence>
<protein>
    <submittedName>
        <fullName evidence="1">Uncharacterized protein</fullName>
    </submittedName>
</protein>
<gene>
    <name evidence="1" type="ORF">E1298_39550</name>
</gene>
<accession>A0A4R5ABV5</accession>
<name>A0A4R5ABV5_9ACTN</name>
<evidence type="ECO:0000313" key="1">
    <source>
        <dbReference type="EMBL" id="TDD67252.1"/>
    </source>
</evidence>
<sequence>MNESEKRDRLRMIDEDLARLREDLTPPPGDARDFVDAGQDLAAREELAGQIELLEAERRRLRDELGLG</sequence>
<comment type="caution">
    <text evidence="1">The sequence shown here is derived from an EMBL/GenBank/DDBJ whole genome shotgun (WGS) entry which is preliminary data.</text>
</comment>
<organism evidence="1 2">
    <name type="scientific">Actinomadura rubrisoli</name>
    <dbReference type="NCBI Taxonomy" id="2530368"/>
    <lineage>
        <taxon>Bacteria</taxon>
        <taxon>Bacillati</taxon>
        <taxon>Actinomycetota</taxon>
        <taxon>Actinomycetes</taxon>
        <taxon>Streptosporangiales</taxon>
        <taxon>Thermomonosporaceae</taxon>
        <taxon>Actinomadura</taxon>
    </lineage>
</organism>
<dbReference type="OrthoDB" id="3483130at2"/>
<reference evidence="1 2" key="1">
    <citation type="submission" date="2019-03" db="EMBL/GenBank/DDBJ databases">
        <title>Draft genome sequences of novel Actinobacteria.</title>
        <authorList>
            <person name="Sahin N."/>
            <person name="Ay H."/>
            <person name="Saygin H."/>
        </authorList>
    </citation>
    <scope>NUCLEOTIDE SEQUENCE [LARGE SCALE GENOMIC DNA]</scope>
    <source>
        <strain evidence="1 2">H3C3</strain>
    </source>
</reference>